<accession>A0A0N8CEQ5</accession>
<dbReference type="SUPFAM" id="SSF49785">
    <property type="entry name" value="Galactose-binding domain-like"/>
    <property type="match status" value="1"/>
</dbReference>
<keyword evidence="1" id="KW-0675">Receptor</keyword>
<dbReference type="InterPro" id="IPR008979">
    <property type="entry name" value="Galactose-bd-like_sf"/>
</dbReference>
<comment type="caution">
    <text evidence="1">The sequence shown here is derived from an EMBL/GenBank/DDBJ whole genome shotgun (WGS) entry which is preliminary data.</text>
</comment>
<dbReference type="EMBL" id="LRGB01000024">
    <property type="protein sequence ID" value="KZS21350.1"/>
    <property type="molecule type" value="Genomic_DNA"/>
</dbReference>
<dbReference type="OrthoDB" id="10250488at2759"/>
<dbReference type="InterPro" id="IPR000421">
    <property type="entry name" value="FA58C"/>
</dbReference>
<dbReference type="Gene3D" id="2.60.120.260">
    <property type="entry name" value="Galactose-binding domain-like"/>
    <property type="match status" value="1"/>
</dbReference>
<name>A0A0N8CEQ5_9CRUS</name>
<sequence length="142" mass="16065">MTLIPNSDLTAKVSSVLGREVKSYGKQFLFDGCNETCWNSDQGTPQWISVQFVKDMAVTHFEIQFQGGFAAKNICLQRTSVDTGVAKVETVKTYYPDDINAIQTFLLPNSPLMTDNLKFLFPESTDMFGRIIVYRLNLYQDS</sequence>
<evidence type="ECO:0000313" key="2">
    <source>
        <dbReference type="Proteomes" id="UP000076858"/>
    </source>
</evidence>
<proteinExistence type="predicted"/>
<evidence type="ECO:0000313" key="1">
    <source>
        <dbReference type="EMBL" id="KZS21350.1"/>
    </source>
</evidence>
<dbReference type="STRING" id="35525.A0A0N8CEQ5"/>
<keyword evidence="2" id="KW-1185">Reference proteome</keyword>
<dbReference type="AlphaFoldDB" id="A0A0N8CEQ5"/>
<dbReference type="Proteomes" id="UP000076858">
    <property type="component" value="Unassembled WGS sequence"/>
</dbReference>
<organism evidence="1 2">
    <name type="scientific">Daphnia magna</name>
    <dbReference type="NCBI Taxonomy" id="35525"/>
    <lineage>
        <taxon>Eukaryota</taxon>
        <taxon>Metazoa</taxon>
        <taxon>Ecdysozoa</taxon>
        <taxon>Arthropoda</taxon>
        <taxon>Crustacea</taxon>
        <taxon>Branchiopoda</taxon>
        <taxon>Diplostraca</taxon>
        <taxon>Cladocera</taxon>
        <taxon>Anomopoda</taxon>
        <taxon>Daphniidae</taxon>
        <taxon>Daphnia</taxon>
    </lineage>
</organism>
<protein>
    <submittedName>
        <fullName evidence="1">Nuclear receptor 2C2-associated protein</fullName>
    </submittedName>
</protein>
<dbReference type="Pfam" id="PF00754">
    <property type="entry name" value="F5_F8_type_C"/>
    <property type="match status" value="1"/>
</dbReference>
<reference evidence="1 2" key="1">
    <citation type="submission" date="2016-03" db="EMBL/GenBank/DDBJ databases">
        <title>EvidentialGene: Evidence-directed Construction of Genes on Genomes.</title>
        <authorList>
            <person name="Gilbert D.G."/>
            <person name="Choi J.-H."/>
            <person name="Mockaitis K."/>
            <person name="Colbourne J."/>
            <person name="Pfrender M."/>
        </authorList>
    </citation>
    <scope>NUCLEOTIDE SEQUENCE [LARGE SCALE GENOMIC DNA]</scope>
    <source>
        <strain evidence="1 2">Xinb3</strain>
        <tissue evidence="1">Complete organism</tissue>
    </source>
</reference>
<gene>
    <name evidence="1" type="ORF">APZ42_011286</name>
</gene>